<dbReference type="PaxDb" id="67767-A0A0J7KIU0"/>
<keyword evidence="7" id="KW-0809">Transit peptide</keyword>
<comment type="subcellular location">
    <subcellularLocation>
        <location evidence="1">Mitochondrion inner membrane</location>
        <topology evidence="1">Single-pass membrane protein</topology>
    </subcellularLocation>
</comment>
<gene>
    <name evidence="13" type="ORF">RF55_9903</name>
</gene>
<comment type="caution">
    <text evidence="13">The sequence shown here is derived from an EMBL/GenBank/DDBJ whole genome shotgun (WGS) entry which is preliminary data.</text>
</comment>
<keyword evidence="14" id="KW-1185">Reference proteome</keyword>
<dbReference type="Proteomes" id="UP000036403">
    <property type="component" value="Unassembled WGS sequence"/>
</dbReference>
<dbReference type="SUPFAM" id="SSF81427">
    <property type="entry name" value="Mitochondrial cytochrome c oxidase subunit VIIc (aka VIIIa)"/>
    <property type="match status" value="1"/>
</dbReference>
<dbReference type="FunFam" id="4.10.49.10:FF:000001">
    <property type="entry name" value="Cytochrome c oxidase subunit 7C"/>
    <property type="match status" value="1"/>
</dbReference>
<dbReference type="UniPathway" id="UPA00705"/>
<evidence type="ECO:0000313" key="13">
    <source>
        <dbReference type="EMBL" id="KMQ90353.1"/>
    </source>
</evidence>
<dbReference type="CDD" id="cd00929">
    <property type="entry name" value="Cyt_c_Oxidase_VIIc"/>
    <property type="match status" value="1"/>
</dbReference>
<dbReference type="PANTHER" id="PTHR13313">
    <property type="entry name" value="CYTOCHROME C OXIDASE SUBUNIT VIIC"/>
    <property type="match status" value="1"/>
</dbReference>
<evidence type="ECO:0000256" key="12">
    <source>
        <dbReference type="SAM" id="Phobius"/>
    </source>
</evidence>
<evidence type="ECO:0000313" key="14">
    <source>
        <dbReference type="Proteomes" id="UP000036403"/>
    </source>
</evidence>
<dbReference type="OrthoDB" id="9974841at2759"/>
<keyword evidence="10 12" id="KW-0472">Membrane</keyword>
<dbReference type="Gene3D" id="4.10.49.10">
    <property type="entry name" value="Cytochrome c oxidase subunit VIIc"/>
    <property type="match status" value="1"/>
</dbReference>
<evidence type="ECO:0000256" key="7">
    <source>
        <dbReference type="ARBA" id="ARBA00022946"/>
    </source>
</evidence>
<comment type="pathway">
    <text evidence="2">Energy metabolism; oxidative phosphorylation.</text>
</comment>
<name>A0A0J7KIU0_LASNI</name>
<evidence type="ECO:0000256" key="9">
    <source>
        <dbReference type="ARBA" id="ARBA00023128"/>
    </source>
</evidence>
<keyword evidence="8 12" id="KW-1133">Transmembrane helix</keyword>
<proteinExistence type="inferred from homology"/>
<organism evidence="13 14">
    <name type="scientific">Lasius niger</name>
    <name type="common">Black garden ant</name>
    <dbReference type="NCBI Taxonomy" id="67767"/>
    <lineage>
        <taxon>Eukaryota</taxon>
        <taxon>Metazoa</taxon>
        <taxon>Ecdysozoa</taxon>
        <taxon>Arthropoda</taxon>
        <taxon>Hexapoda</taxon>
        <taxon>Insecta</taxon>
        <taxon>Pterygota</taxon>
        <taxon>Neoptera</taxon>
        <taxon>Endopterygota</taxon>
        <taxon>Hymenoptera</taxon>
        <taxon>Apocrita</taxon>
        <taxon>Aculeata</taxon>
        <taxon>Formicoidea</taxon>
        <taxon>Formicidae</taxon>
        <taxon>Formicinae</taxon>
        <taxon>Lasius</taxon>
        <taxon>Lasius</taxon>
    </lineage>
</organism>
<dbReference type="Pfam" id="PF02935">
    <property type="entry name" value="COX7C"/>
    <property type="match status" value="1"/>
</dbReference>
<dbReference type="InterPro" id="IPR036636">
    <property type="entry name" value="COX7C/Cox8_sf"/>
</dbReference>
<evidence type="ECO:0000256" key="8">
    <source>
        <dbReference type="ARBA" id="ARBA00022989"/>
    </source>
</evidence>
<dbReference type="GO" id="GO:0006123">
    <property type="term" value="P:mitochondrial electron transport, cytochrome c to oxygen"/>
    <property type="evidence" value="ECO:0007669"/>
    <property type="project" value="InterPro"/>
</dbReference>
<evidence type="ECO:0000256" key="3">
    <source>
        <dbReference type="ARBA" id="ARBA00010514"/>
    </source>
</evidence>
<dbReference type="STRING" id="67767.A0A0J7KIU0"/>
<evidence type="ECO:0000256" key="11">
    <source>
        <dbReference type="ARBA" id="ARBA00031140"/>
    </source>
</evidence>
<keyword evidence="5 12" id="KW-0812">Transmembrane</keyword>
<sequence>MINPTSMFARQAVRRFMTSAIRRGGHHDPYDGVPGYNLPFSTQNRHKLLALFMVFCGSGFSIPFLVIRHQLLK</sequence>
<evidence type="ECO:0000256" key="10">
    <source>
        <dbReference type="ARBA" id="ARBA00023136"/>
    </source>
</evidence>
<reference evidence="13 14" key="1">
    <citation type="submission" date="2015-04" db="EMBL/GenBank/DDBJ databases">
        <title>Lasius niger genome sequencing.</title>
        <authorList>
            <person name="Konorov E.A."/>
            <person name="Nikitin M.A."/>
            <person name="Kirill M.V."/>
            <person name="Chang P."/>
        </authorList>
    </citation>
    <scope>NUCLEOTIDE SEQUENCE [LARGE SCALE GENOMIC DNA]</scope>
    <source>
        <tissue evidence="13">Whole</tissue>
    </source>
</reference>
<accession>A0A0J7KIU0</accession>
<dbReference type="GO" id="GO:0045277">
    <property type="term" value="C:respiratory chain complex IV"/>
    <property type="evidence" value="ECO:0007669"/>
    <property type="project" value="InterPro"/>
</dbReference>
<evidence type="ECO:0000256" key="6">
    <source>
        <dbReference type="ARBA" id="ARBA00022792"/>
    </source>
</evidence>
<dbReference type="EMBL" id="LBMM01006764">
    <property type="protein sequence ID" value="KMQ90353.1"/>
    <property type="molecule type" value="Genomic_DNA"/>
</dbReference>
<protein>
    <recommendedName>
        <fullName evidence="4">Cytochrome c oxidase subunit 7C, mitochondrial</fullName>
    </recommendedName>
    <alternativeName>
        <fullName evidence="11">Cytochrome c oxidase polypeptide VIIc</fullName>
    </alternativeName>
</protein>
<evidence type="ECO:0000256" key="2">
    <source>
        <dbReference type="ARBA" id="ARBA00004673"/>
    </source>
</evidence>
<evidence type="ECO:0000256" key="4">
    <source>
        <dbReference type="ARBA" id="ARBA00017004"/>
    </source>
</evidence>
<dbReference type="InterPro" id="IPR004202">
    <property type="entry name" value="COX7C/Cox8"/>
</dbReference>
<keyword evidence="6" id="KW-0999">Mitochondrion inner membrane</keyword>
<dbReference type="AlphaFoldDB" id="A0A0J7KIU0"/>
<comment type="similarity">
    <text evidence="3">Belongs to the cytochrome c oxidase VIIc family.</text>
</comment>
<keyword evidence="9" id="KW-0496">Mitochondrion</keyword>
<dbReference type="GO" id="GO:0005743">
    <property type="term" value="C:mitochondrial inner membrane"/>
    <property type="evidence" value="ECO:0007669"/>
    <property type="project" value="UniProtKB-SubCell"/>
</dbReference>
<dbReference type="PANTHER" id="PTHR13313:SF0">
    <property type="entry name" value="CYTOCHROME C OXIDASE SUBUNIT 7C, MITOCHONDRIAL"/>
    <property type="match status" value="1"/>
</dbReference>
<feature type="transmembrane region" description="Helical" evidence="12">
    <location>
        <begin position="48"/>
        <end position="67"/>
    </location>
</feature>
<evidence type="ECO:0000256" key="1">
    <source>
        <dbReference type="ARBA" id="ARBA00004434"/>
    </source>
</evidence>
<evidence type="ECO:0000256" key="5">
    <source>
        <dbReference type="ARBA" id="ARBA00022692"/>
    </source>
</evidence>